<evidence type="ECO:0008006" key="6">
    <source>
        <dbReference type="Google" id="ProtNLM"/>
    </source>
</evidence>
<gene>
    <name evidence="4" type="ORF">chiPu_0031845</name>
</gene>
<feature type="transmembrane region" description="Helical" evidence="2">
    <location>
        <begin position="61"/>
        <end position="83"/>
    </location>
</feature>
<feature type="chain" id="PRO_5018964965" description="Major facilitator superfamily (MFS) profile domain-containing protein" evidence="3">
    <location>
        <begin position="17"/>
        <end position="199"/>
    </location>
</feature>
<accession>A0A401TZ35</accession>
<name>A0A401TZ35_CHIPU</name>
<evidence type="ECO:0000256" key="2">
    <source>
        <dbReference type="SAM" id="Phobius"/>
    </source>
</evidence>
<keyword evidence="5" id="KW-1185">Reference proteome</keyword>
<dbReference type="Gene3D" id="1.20.1250.20">
    <property type="entry name" value="MFS general substrate transporter like domains"/>
    <property type="match status" value="1"/>
</dbReference>
<feature type="transmembrane region" description="Helical" evidence="2">
    <location>
        <begin position="32"/>
        <end position="54"/>
    </location>
</feature>
<organism evidence="4 5">
    <name type="scientific">Chiloscyllium punctatum</name>
    <name type="common">Brownbanded bambooshark</name>
    <name type="synonym">Hemiscyllium punctatum</name>
    <dbReference type="NCBI Taxonomy" id="137246"/>
    <lineage>
        <taxon>Eukaryota</taxon>
        <taxon>Metazoa</taxon>
        <taxon>Chordata</taxon>
        <taxon>Craniata</taxon>
        <taxon>Vertebrata</taxon>
        <taxon>Chondrichthyes</taxon>
        <taxon>Elasmobranchii</taxon>
        <taxon>Galeomorphii</taxon>
        <taxon>Galeoidea</taxon>
        <taxon>Orectolobiformes</taxon>
        <taxon>Hemiscylliidae</taxon>
        <taxon>Chiloscyllium</taxon>
    </lineage>
</organism>
<dbReference type="AlphaFoldDB" id="A0A401TZ35"/>
<keyword evidence="2" id="KW-0812">Transmembrane</keyword>
<protein>
    <recommendedName>
        <fullName evidence="6">Major facilitator superfamily (MFS) profile domain-containing protein</fullName>
    </recommendedName>
</protein>
<dbReference type="EMBL" id="BEZZ01220606">
    <property type="protein sequence ID" value="GCC47885.1"/>
    <property type="molecule type" value="Genomic_DNA"/>
</dbReference>
<feature type="signal peptide" evidence="3">
    <location>
        <begin position="1"/>
        <end position="16"/>
    </location>
</feature>
<feature type="non-terminal residue" evidence="4">
    <location>
        <position position="199"/>
    </location>
</feature>
<keyword evidence="2" id="KW-0472">Membrane</keyword>
<proteinExistence type="predicted"/>
<keyword evidence="3" id="KW-0732">Signal</keyword>
<feature type="transmembrane region" description="Helical" evidence="2">
    <location>
        <begin position="103"/>
        <end position="127"/>
    </location>
</feature>
<evidence type="ECO:0000256" key="3">
    <source>
        <dbReference type="SAM" id="SignalP"/>
    </source>
</evidence>
<dbReference type="Proteomes" id="UP000287033">
    <property type="component" value="Unassembled WGS sequence"/>
</dbReference>
<dbReference type="InterPro" id="IPR036259">
    <property type="entry name" value="MFS_trans_sf"/>
</dbReference>
<sequence>MVIVSWFWMVGAIVLSLLPALIKEGVGGTEGVVTLCLAVFAIGIAAGSLFAAQLSHVRPNLALVPIGAIVMGVVGLDLALAIATTSLGKDVTAAAFATSFGGFRMLADFFLFAFGGGLFVVPSFAAVQAWTAPSERARIIAAGNILQAGFMVAGAVFVGALQATGLPIAWIFFGLAIASFGTVWFVLTKWGKEGVRDFG</sequence>
<feature type="transmembrane region" description="Helical" evidence="2">
    <location>
        <begin position="139"/>
        <end position="161"/>
    </location>
</feature>
<reference evidence="4 5" key="1">
    <citation type="journal article" date="2018" name="Nat. Ecol. Evol.">
        <title>Shark genomes provide insights into elasmobranch evolution and the origin of vertebrates.</title>
        <authorList>
            <person name="Hara Y"/>
            <person name="Yamaguchi K"/>
            <person name="Onimaru K"/>
            <person name="Kadota M"/>
            <person name="Koyanagi M"/>
            <person name="Keeley SD"/>
            <person name="Tatsumi K"/>
            <person name="Tanaka K"/>
            <person name="Motone F"/>
            <person name="Kageyama Y"/>
            <person name="Nozu R"/>
            <person name="Adachi N"/>
            <person name="Nishimura O"/>
            <person name="Nakagawa R"/>
            <person name="Tanegashima C"/>
            <person name="Kiyatake I"/>
            <person name="Matsumoto R"/>
            <person name="Murakumo K"/>
            <person name="Nishida K"/>
            <person name="Terakita A"/>
            <person name="Kuratani S"/>
            <person name="Sato K"/>
            <person name="Hyodo S Kuraku.S."/>
        </authorList>
    </citation>
    <scope>NUCLEOTIDE SEQUENCE [LARGE SCALE GENOMIC DNA]</scope>
</reference>
<evidence type="ECO:0000313" key="4">
    <source>
        <dbReference type="EMBL" id="GCC47885.1"/>
    </source>
</evidence>
<feature type="transmembrane region" description="Helical" evidence="2">
    <location>
        <begin position="167"/>
        <end position="187"/>
    </location>
</feature>
<keyword evidence="2" id="KW-1133">Transmembrane helix</keyword>
<dbReference type="SUPFAM" id="SSF103473">
    <property type="entry name" value="MFS general substrate transporter"/>
    <property type="match status" value="1"/>
</dbReference>
<comment type="caution">
    <text evidence="4">The sequence shown here is derived from an EMBL/GenBank/DDBJ whole genome shotgun (WGS) entry which is preliminary data.</text>
</comment>
<evidence type="ECO:0000256" key="1">
    <source>
        <dbReference type="ARBA" id="ARBA00004141"/>
    </source>
</evidence>
<comment type="subcellular location">
    <subcellularLocation>
        <location evidence="1">Membrane</location>
        <topology evidence="1">Multi-pass membrane protein</topology>
    </subcellularLocation>
</comment>
<dbReference type="GO" id="GO:0016020">
    <property type="term" value="C:membrane"/>
    <property type="evidence" value="ECO:0007669"/>
    <property type="project" value="UniProtKB-SubCell"/>
</dbReference>
<evidence type="ECO:0000313" key="5">
    <source>
        <dbReference type="Proteomes" id="UP000287033"/>
    </source>
</evidence>